<feature type="region of interest" description="Disordered" evidence="1">
    <location>
        <begin position="1"/>
        <end position="45"/>
    </location>
</feature>
<evidence type="ECO:0000313" key="2">
    <source>
        <dbReference type="EMBL" id="RYR24320.1"/>
    </source>
</evidence>
<name>A0A445ACW1_ARAHY</name>
<evidence type="ECO:0000313" key="3">
    <source>
        <dbReference type="Proteomes" id="UP000289738"/>
    </source>
</evidence>
<dbReference type="Proteomes" id="UP000289738">
    <property type="component" value="Chromosome B02"/>
</dbReference>
<dbReference type="AlphaFoldDB" id="A0A445ACW1"/>
<keyword evidence="3" id="KW-1185">Reference proteome</keyword>
<accession>A0A445ACW1</accession>
<organism evidence="2 3">
    <name type="scientific">Arachis hypogaea</name>
    <name type="common">Peanut</name>
    <dbReference type="NCBI Taxonomy" id="3818"/>
    <lineage>
        <taxon>Eukaryota</taxon>
        <taxon>Viridiplantae</taxon>
        <taxon>Streptophyta</taxon>
        <taxon>Embryophyta</taxon>
        <taxon>Tracheophyta</taxon>
        <taxon>Spermatophyta</taxon>
        <taxon>Magnoliopsida</taxon>
        <taxon>eudicotyledons</taxon>
        <taxon>Gunneridae</taxon>
        <taxon>Pentapetalae</taxon>
        <taxon>rosids</taxon>
        <taxon>fabids</taxon>
        <taxon>Fabales</taxon>
        <taxon>Fabaceae</taxon>
        <taxon>Papilionoideae</taxon>
        <taxon>50 kb inversion clade</taxon>
        <taxon>dalbergioids sensu lato</taxon>
        <taxon>Dalbergieae</taxon>
        <taxon>Pterocarpus clade</taxon>
        <taxon>Arachis</taxon>
    </lineage>
</organism>
<sequence>MASNPNYVPPSATLPTDPAMEHAVGDSSSAPEQDAPPPPFAQTNNACTQENSELKFIWNAEHNLMIKKIYDHRAAKLLRQMMSDVVRAIKKELEAYFGNDEGFKRRCLTNAANRVSPGSSKYTGGSVTFMKTKSILSKSLDRKATLTKTFKYTQTLKANKERFVDKRFAAHYITRIGWRSRPNNLSCLMEMTKLAPRP</sequence>
<dbReference type="EMBL" id="SDMP01000012">
    <property type="protein sequence ID" value="RYR24320.1"/>
    <property type="molecule type" value="Genomic_DNA"/>
</dbReference>
<reference evidence="2 3" key="1">
    <citation type="submission" date="2019-01" db="EMBL/GenBank/DDBJ databases">
        <title>Sequencing of cultivated peanut Arachis hypogaea provides insights into genome evolution and oil improvement.</title>
        <authorList>
            <person name="Chen X."/>
        </authorList>
    </citation>
    <scope>NUCLEOTIDE SEQUENCE [LARGE SCALE GENOMIC DNA]</scope>
    <source>
        <strain evidence="3">cv. Fuhuasheng</strain>
        <tissue evidence="2">Leaves</tissue>
    </source>
</reference>
<gene>
    <name evidence="2" type="ORF">Ahy_B02g057818</name>
</gene>
<protein>
    <submittedName>
        <fullName evidence="2">Uncharacterized protein</fullName>
    </submittedName>
</protein>
<comment type="caution">
    <text evidence="2">The sequence shown here is derived from an EMBL/GenBank/DDBJ whole genome shotgun (WGS) entry which is preliminary data.</text>
</comment>
<evidence type="ECO:0000256" key="1">
    <source>
        <dbReference type="SAM" id="MobiDB-lite"/>
    </source>
</evidence>
<proteinExistence type="predicted"/>